<name>A0A8K2A2W5_9CYAN</name>
<evidence type="ECO:0000313" key="4">
    <source>
        <dbReference type="Proteomes" id="UP000607397"/>
    </source>
</evidence>
<keyword evidence="4" id="KW-1185">Reference proteome</keyword>
<dbReference type="Gene3D" id="3.40.50.150">
    <property type="entry name" value="Vaccinia Virus protein VP39"/>
    <property type="match status" value="1"/>
</dbReference>
<sequence>MSNQLQSQLTGIPRTLLMTTRARVEEHQRPDAIFRDPKVAEWWPLLSWDAALDRFYSPIAQLTWAVRAKLFDQIAQRYLAHHPDAIAIELGAGLSTRYHRVGQGYRCWIELDLPEVTALRRRLDTETEYHRFFSRSVMDFSWMDELPVCSPDNLLIIAEGLLMYFEATQVREFIHQLQQRFPGTTLVFDALGSSPRSKGARQLAQLGAPLKWFIKNEQDVAAMGLFIVNAQSLIQENCRYPSRIGIYRWFPWISKLPPLRNACLVLETTLTPNRS</sequence>
<protein>
    <submittedName>
        <fullName evidence="3">Class I SAM-dependent methyltransferase</fullName>
    </submittedName>
</protein>
<reference evidence="3" key="1">
    <citation type="submission" date="2019-12" db="EMBL/GenBank/DDBJ databases">
        <title>High-Quality draft genome sequences of three cyanobacteria isolated from the limestone walls of the Old Cathedral of Coimbra.</title>
        <authorList>
            <person name="Tiago I."/>
            <person name="Soares F."/>
            <person name="Portugal A."/>
        </authorList>
    </citation>
    <scope>NUCLEOTIDE SEQUENCE [LARGE SCALE GENOMIC DNA]</scope>
    <source>
        <strain evidence="3">C</strain>
    </source>
</reference>
<gene>
    <name evidence="3" type="ORF">GS597_19790</name>
</gene>
<dbReference type="Proteomes" id="UP000607397">
    <property type="component" value="Unassembled WGS sequence"/>
</dbReference>
<organism evidence="3 4">
    <name type="scientific">Petrachloros mirabilis ULC683</name>
    <dbReference type="NCBI Taxonomy" id="2781853"/>
    <lineage>
        <taxon>Bacteria</taxon>
        <taxon>Bacillati</taxon>
        <taxon>Cyanobacteriota</taxon>
        <taxon>Cyanophyceae</taxon>
        <taxon>Synechococcales</taxon>
        <taxon>Petrachlorosaceae</taxon>
        <taxon>Petrachloros</taxon>
        <taxon>Petrachloros mirabilis</taxon>
    </lineage>
</organism>
<comment type="caution">
    <text evidence="3">The sequence shown here is derived from an EMBL/GenBank/DDBJ whole genome shotgun (WGS) entry which is preliminary data.</text>
</comment>
<dbReference type="EMBL" id="WVIC01000067">
    <property type="protein sequence ID" value="NCJ08707.1"/>
    <property type="molecule type" value="Genomic_DNA"/>
</dbReference>
<dbReference type="PIRSF" id="PIRSF028177">
    <property type="entry name" value="Polyketide_synth_Omtfrase_TcmP"/>
    <property type="match status" value="1"/>
</dbReference>
<dbReference type="PANTHER" id="PTHR43619:SF2">
    <property type="entry name" value="S-ADENOSYL-L-METHIONINE-DEPENDENT METHYLTRANSFERASES SUPERFAMILY PROTEIN"/>
    <property type="match status" value="1"/>
</dbReference>
<dbReference type="GO" id="GO:0008168">
    <property type="term" value="F:methyltransferase activity"/>
    <property type="evidence" value="ECO:0007669"/>
    <property type="project" value="UniProtKB-KW"/>
</dbReference>
<dbReference type="SUPFAM" id="SSF53335">
    <property type="entry name" value="S-adenosyl-L-methionine-dependent methyltransferases"/>
    <property type="match status" value="1"/>
</dbReference>
<dbReference type="RefSeq" id="WP_161827178.1">
    <property type="nucleotide sequence ID" value="NZ_WVIC01000067.1"/>
</dbReference>
<keyword evidence="2" id="KW-0808">Transferase</keyword>
<dbReference type="PANTHER" id="PTHR43619">
    <property type="entry name" value="S-ADENOSYL-L-METHIONINE-DEPENDENT METHYLTRANSFERASE YKTD-RELATED"/>
    <property type="match status" value="1"/>
</dbReference>
<proteinExistence type="predicted"/>
<dbReference type="AlphaFoldDB" id="A0A8K2A2W5"/>
<accession>A0A8K2A2W5</accession>
<evidence type="ECO:0000313" key="3">
    <source>
        <dbReference type="EMBL" id="NCJ08707.1"/>
    </source>
</evidence>
<evidence type="ECO:0000256" key="1">
    <source>
        <dbReference type="ARBA" id="ARBA00022603"/>
    </source>
</evidence>
<dbReference type="InterPro" id="IPR016874">
    <property type="entry name" value="TcmP-like"/>
</dbReference>
<evidence type="ECO:0000256" key="2">
    <source>
        <dbReference type="ARBA" id="ARBA00022679"/>
    </source>
</evidence>
<dbReference type="InterPro" id="IPR029063">
    <property type="entry name" value="SAM-dependent_MTases_sf"/>
</dbReference>
<keyword evidence="1 3" id="KW-0489">Methyltransferase</keyword>
<dbReference type="GO" id="GO:0032259">
    <property type="term" value="P:methylation"/>
    <property type="evidence" value="ECO:0007669"/>
    <property type="project" value="UniProtKB-KW"/>
</dbReference>
<dbReference type="Pfam" id="PF04072">
    <property type="entry name" value="LCM"/>
    <property type="match status" value="1"/>
</dbReference>
<dbReference type="InterPro" id="IPR007213">
    <property type="entry name" value="Ppm1/Ppm2/Tcmp"/>
</dbReference>